<keyword evidence="1" id="KW-0812">Transmembrane</keyword>
<sequence>MSQTTNAPQTGLSSSSVVSLLAVNLFTIILAVWQHWSMASVMWTYWFQSVVIGVFQYKKILDLKEFSTEGFTSNGRRVEENEKGKKMTARFFVIHYGFFHFVYMVFLFPLVLRVEWLSVIPGAIAFFLNHRRSYELHQGEPRRNTPNIGSMMFFPYARIFPMHFILIMGAVFASKSQLILIIFLLLKTGADLLMHVVEHRQKSQV</sequence>
<dbReference type="AlphaFoldDB" id="A0A1F6M3N5"/>
<keyword evidence="1" id="KW-0472">Membrane</keyword>
<protein>
    <submittedName>
        <fullName evidence="2">Uncharacterized protein</fullName>
    </submittedName>
</protein>
<organism evidence="2 3">
    <name type="scientific">Candidatus Magasanikbacteria bacterium RIFCSPHIGHO2_02_FULL_47_14</name>
    <dbReference type="NCBI Taxonomy" id="1798680"/>
    <lineage>
        <taxon>Bacteria</taxon>
        <taxon>Candidatus Magasanikiibacteriota</taxon>
    </lineage>
</organism>
<reference evidence="2 3" key="1">
    <citation type="journal article" date="2016" name="Nat. Commun.">
        <title>Thousands of microbial genomes shed light on interconnected biogeochemical processes in an aquifer system.</title>
        <authorList>
            <person name="Anantharaman K."/>
            <person name="Brown C.T."/>
            <person name="Hug L.A."/>
            <person name="Sharon I."/>
            <person name="Castelle C.J."/>
            <person name="Probst A.J."/>
            <person name="Thomas B.C."/>
            <person name="Singh A."/>
            <person name="Wilkins M.J."/>
            <person name="Karaoz U."/>
            <person name="Brodie E.L."/>
            <person name="Williams K.H."/>
            <person name="Hubbard S.S."/>
            <person name="Banfield J.F."/>
        </authorList>
    </citation>
    <scope>NUCLEOTIDE SEQUENCE [LARGE SCALE GENOMIC DNA]</scope>
</reference>
<accession>A0A1F6M3N5</accession>
<gene>
    <name evidence="2" type="ORF">A3J66_04200</name>
</gene>
<dbReference type="Proteomes" id="UP000176282">
    <property type="component" value="Unassembled WGS sequence"/>
</dbReference>
<dbReference type="Pfam" id="PF20108">
    <property type="entry name" value="DUF6498"/>
    <property type="match status" value="1"/>
</dbReference>
<evidence type="ECO:0000313" key="2">
    <source>
        <dbReference type="EMBL" id="OGH66224.1"/>
    </source>
</evidence>
<proteinExistence type="predicted"/>
<dbReference type="InterPro" id="IPR045466">
    <property type="entry name" value="DUF6498"/>
</dbReference>
<name>A0A1F6M3N5_9BACT</name>
<dbReference type="STRING" id="1798680.A3J66_04200"/>
<keyword evidence="1" id="KW-1133">Transmembrane helix</keyword>
<feature type="transmembrane region" description="Helical" evidence="1">
    <location>
        <begin position="12"/>
        <end position="33"/>
    </location>
</feature>
<evidence type="ECO:0000313" key="3">
    <source>
        <dbReference type="Proteomes" id="UP000176282"/>
    </source>
</evidence>
<comment type="caution">
    <text evidence="2">The sequence shown here is derived from an EMBL/GenBank/DDBJ whole genome shotgun (WGS) entry which is preliminary data.</text>
</comment>
<feature type="transmembrane region" description="Helical" evidence="1">
    <location>
        <begin position="91"/>
        <end position="110"/>
    </location>
</feature>
<dbReference type="EMBL" id="MFQB01000038">
    <property type="protein sequence ID" value="OGH66224.1"/>
    <property type="molecule type" value="Genomic_DNA"/>
</dbReference>
<evidence type="ECO:0000256" key="1">
    <source>
        <dbReference type="SAM" id="Phobius"/>
    </source>
</evidence>
<feature type="transmembrane region" description="Helical" evidence="1">
    <location>
        <begin position="39"/>
        <end position="57"/>
    </location>
</feature>